<gene>
    <name evidence="2" type="ORF">GCM10009839_74250</name>
</gene>
<feature type="region of interest" description="Disordered" evidence="1">
    <location>
        <begin position="1"/>
        <end position="72"/>
    </location>
</feature>
<keyword evidence="3" id="KW-1185">Reference proteome</keyword>
<protein>
    <submittedName>
        <fullName evidence="2">Uncharacterized protein</fullName>
    </submittedName>
</protein>
<organism evidence="2 3">
    <name type="scientific">Catenulispora yoronensis</name>
    <dbReference type="NCBI Taxonomy" id="450799"/>
    <lineage>
        <taxon>Bacteria</taxon>
        <taxon>Bacillati</taxon>
        <taxon>Actinomycetota</taxon>
        <taxon>Actinomycetes</taxon>
        <taxon>Catenulisporales</taxon>
        <taxon>Catenulisporaceae</taxon>
        <taxon>Catenulispora</taxon>
    </lineage>
</organism>
<evidence type="ECO:0000313" key="2">
    <source>
        <dbReference type="EMBL" id="GAA2054969.1"/>
    </source>
</evidence>
<dbReference type="Proteomes" id="UP001500751">
    <property type="component" value="Unassembled WGS sequence"/>
</dbReference>
<proteinExistence type="predicted"/>
<comment type="caution">
    <text evidence="2">The sequence shown here is derived from an EMBL/GenBank/DDBJ whole genome shotgun (WGS) entry which is preliminary data.</text>
</comment>
<evidence type="ECO:0000313" key="3">
    <source>
        <dbReference type="Proteomes" id="UP001500751"/>
    </source>
</evidence>
<evidence type="ECO:0000256" key="1">
    <source>
        <dbReference type="SAM" id="MobiDB-lite"/>
    </source>
</evidence>
<sequence length="129" mass="13199">MEPGKHQGRLREGGALGKDIETERGGSRGSVAAPLGIGGVALDAPKTVAPPGGTGADRPMLPGPAARSRRPVGHETLQSVWITVPLLDNAATTNPEISARTHKCSIIGAAPGYALAIRRKCAATGRGHR</sequence>
<accession>A0ABP5GYT7</accession>
<name>A0ABP5GYT7_9ACTN</name>
<reference evidence="3" key="1">
    <citation type="journal article" date="2019" name="Int. J. Syst. Evol. Microbiol.">
        <title>The Global Catalogue of Microorganisms (GCM) 10K type strain sequencing project: providing services to taxonomists for standard genome sequencing and annotation.</title>
        <authorList>
            <consortium name="The Broad Institute Genomics Platform"/>
            <consortium name="The Broad Institute Genome Sequencing Center for Infectious Disease"/>
            <person name="Wu L."/>
            <person name="Ma J."/>
        </authorList>
    </citation>
    <scope>NUCLEOTIDE SEQUENCE [LARGE SCALE GENOMIC DNA]</scope>
    <source>
        <strain evidence="3">JCM 16014</strain>
    </source>
</reference>
<dbReference type="EMBL" id="BAAAQN010000060">
    <property type="protein sequence ID" value="GAA2054969.1"/>
    <property type="molecule type" value="Genomic_DNA"/>
</dbReference>